<feature type="non-terminal residue" evidence="2">
    <location>
        <position position="1"/>
    </location>
</feature>
<name>A0A1D6I5P5_MAIZE</name>
<dbReference type="EMBL" id="CM007650">
    <property type="protein sequence ID" value="ONM55413.1"/>
    <property type="molecule type" value="Genomic_DNA"/>
</dbReference>
<reference evidence="2" key="1">
    <citation type="submission" date="2015-12" db="EMBL/GenBank/DDBJ databases">
        <title>Update maize B73 reference genome by single molecule sequencing technologies.</title>
        <authorList>
            <consortium name="Maize Genome Sequencing Project"/>
            <person name="Ware D."/>
        </authorList>
    </citation>
    <scope>NUCLEOTIDE SEQUENCE [LARGE SCALE GENOMIC DNA]</scope>
    <source>
        <tissue evidence="2">Seedling</tissue>
    </source>
</reference>
<evidence type="ECO:0000313" key="2">
    <source>
        <dbReference type="EMBL" id="ONM55413.1"/>
    </source>
</evidence>
<accession>A0A1D6I5P5</accession>
<proteinExistence type="predicted"/>
<gene>
    <name evidence="2" type="ORF">ZEAMMB73_Zm00001d020689</name>
</gene>
<dbReference type="AlphaFoldDB" id="A0A1D6I5P5"/>
<organism evidence="2">
    <name type="scientific">Zea mays</name>
    <name type="common">Maize</name>
    <dbReference type="NCBI Taxonomy" id="4577"/>
    <lineage>
        <taxon>Eukaryota</taxon>
        <taxon>Viridiplantae</taxon>
        <taxon>Streptophyta</taxon>
        <taxon>Embryophyta</taxon>
        <taxon>Tracheophyta</taxon>
        <taxon>Spermatophyta</taxon>
        <taxon>Magnoliopsida</taxon>
        <taxon>Liliopsida</taxon>
        <taxon>Poales</taxon>
        <taxon>Poaceae</taxon>
        <taxon>PACMAD clade</taxon>
        <taxon>Panicoideae</taxon>
        <taxon>Andropogonodae</taxon>
        <taxon>Andropogoneae</taxon>
        <taxon>Tripsacinae</taxon>
        <taxon>Zea</taxon>
    </lineage>
</organism>
<sequence>SLPSLPPSSPRHTPTLGFPSNSSVRFQKNSQRRAGPVTARPSRGQPFPGLLVQHLAADAAHAGRGGAVPRGDARGRHRPLQALRRRAGRRRRARGARHRDRGLRHRGRCGRRRRLRGGGERGAAVLLQGGEPPPPRLCQVPLRGRQGRPAVGGGPSP</sequence>
<protein>
    <submittedName>
        <fullName evidence="2">Uncharacterized protein</fullName>
    </submittedName>
</protein>
<feature type="region of interest" description="Disordered" evidence="1">
    <location>
        <begin position="1"/>
        <end position="157"/>
    </location>
</feature>
<feature type="compositionally biased region" description="Basic residues" evidence="1">
    <location>
        <begin position="75"/>
        <end position="116"/>
    </location>
</feature>
<feature type="compositionally biased region" description="Polar residues" evidence="1">
    <location>
        <begin position="18"/>
        <end position="29"/>
    </location>
</feature>
<evidence type="ECO:0000256" key="1">
    <source>
        <dbReference type="SAM" id="MobiDB-lite"/>
    </source>
</evidence>